<keyword evidence="2 7" id="KW-0813">Transport</keyword>
<dbReference type="EMBL" id="BMPP01000019">
    <property type="protein sequence ID" value="GGK38839.1"/>
    <property type="molecule type" value="Genomic_DNA"/>
</dbReference>
<dbReference type="PROSITE" id="PS50928">
    <property type="entry name" value="ABC_TM1"/>
    <property type="match status" value="1"/>
</dbReference>
<comment type="subcellular location">
    <subcellularLocation>
        <location evidence="1 7">Cell membrane</location>
        <topology evidence="1 7">Multi-pass membrane protein</topology>
    </subcellularLocation>
</comment>
<dbReference type="CDD" id="cd06261">
    <property type="entry name" value="TM_PBP2"/>
    <property type="match status" value="1"/>
</dbReference>
<reference evidence="10" key="1">
    <citation type="journal article" date="2019" name="Int. J. Syst. Evol. Microbiol.">
        <title>The Global Catalogue of Microorganisms (GCM) 10K type strain sequencing project: providing services to taxonomists for standard genome sequencing and annotation.</title>
        <authorList>
            <consortium name="The Broad Institute Genomics Platform"/>
            <consortium name="The Broad Institute Genome Sequencing Center for Infectious Disease"/>
            <person name="Wu L."/>
            <person name="Ma J."/>
        </authorList>
    </citation>
    <scope>NUCLEOTIDE SEQUENCE [LARGE SCALE GENOMIC DNA]</scope>
    <source>
        <strain evidence="10">JCM 30331</strain>
    </source>
</reference>
<keyword evidence="3" id="KW-1003">Cell membrane</keyword>
<dbReference type="InterPro" id="IPR035906">
    <property type="entry name" value="MetI-like_sf"/>
</dbReference>
<feature type="transmembrane region" description="Helical" evidence="7">
    <location>
        <begin position="180"/>
        <end position="202"/>
    </location>
</feature>
<name>A0ABQ2F119_9DEIO</name>
<accession>A0ABQ2F119</accession>
<comment type="similarity">
    <text evidence="7">Belongs to the binding-protein-dependent transport system permease family.</text>
</comment>
<dbReference type="Proteomes" id="UP000647587">
    <property type="component" value="Unassembled WGS sequence"/>
</dbReference>
<dbReference type="InterPro" id="IPR000515">
    <property type="entry name" value="MetI-like"/>
</dbReference>
<evidence type="ECO:0000256" key="2">
    <source>
        <dbReference type="ARBA" id="ARBA00022448"/>
    </source>
</evidence>
<dbReference type="Pfam" id="PF00528">
    <property type="entry name" value="BPD_transp_1"/>
    <property type="match status" value="1"/>
</dbReference>
<keyword evidence="5 7" id="KW-1133">Transmembrane helix</keyword>
<proteinExistence type="inferred from homology"/>
<evidence type="ECO:0000256" key="4">
    <source>
        <dbReference type="ARBA" id="ARBA00022692"/>
    </source>
</evidence>
<dbReference type="RefSeq" id="WP_189011222.1">
    <property type="nucleotide sequence ID" value="NZ_BMPP01000019.1"/>
</dbReference>
<feature type="transmembrane region" description="Helical" evidence="7">
    <location>
        <begin position="70"/>
        <end position="92"/>
    </location>
</feature>
<evidence type="ECO:0000256" key="5">
    <source>
        <dbReference type="ARBA" id="ARBA00022989"/>
    </source>
</evidence>
<feature type="transmembrane region" description="Helical" evidence="7">
    <location>
        <begin position="138"/>
        <end position="155"/>
    </location>
</feature>
<feature type="domain" description="ABC transmembrane type-1" evidence="8">
    <location>
        <begin position="71"/>
        <end position="259"/>
    </location>
</feature>
<organism evidence="9 10">
    <name type="scientific">Deinococcus malanensis</name>
    <dbReference type="NCBI Taxonomy" id="1706855"/>
    <lineage>
        <taxon>Bacteria</taxon>
        <taxon>Thermotogati</taxon>
        <taxon>Deinococcota</taxon>
        <taxon>Deinococci</taxon>
        <taxon>Deinococcales</taxon>
        <taxon>Deinococcaceae</taxon>
        <taxon>Deinococcus</taxon>
    </lineage>
</organism>
<evidence type="ECO:0000256" key="7">
    <source>
        <dbReference type="RuleBase" id="RU363032"/>
    </source>
</evidence>
<sequence length="274" mass="30203">MSHRRYGPAQWVLFIVIALGALAALFPFFWMFASATRPASDVLAIPPRWNIGSSLLPNLRTLLEDGFLRAAFNSVLLAVFTTVLTLLLSALGGYAMTFKSRLGGLLFGIILITLFVPAQVTIIPIFKLLAGMQLLGSYWAVILPAIASPFGLFYMRQGFLSFPQELAEAARIDGANEWRVFWHIALPAVRPTLASLAVFVFLFQWNSYFWPLVVLNTPESFTLPLYLSAMSNRNTVDYGAMMLGVSLTTLPVLLLFVFARRLFTSAVLGGAVKG</sequence>
<dbReference type="PANTHER" id="PTHR43744:SF8">
    <property type="entry name" value="SN-GLYCEROL-3-PHOSPHATE TRANSPORT SYSTEM PERMEASE PROTEIN UGPE"/>
    <property type="match status" value="1"/>
</dbReference>
<evidence type="ECO:0000313" key="10">
    <source>
        <dbReference type="Proteomes" id="UP000647587"/>
    </source>
</evidence>
<evidence type="ECO:0000259" key="8">
    <source>
        <dbReference type="PROSITE" id="PS50928"/>
    </source>
</evidence>
<feature type="transmembrane region" description="Helical" evidence="7">
    <location>
        <begin position="12"/>
        <end position="33"/>
    </location>
</feature>
<protein>
    <submittedName>
        <fullName evidence="9">Sugar ABC transporter permease</fullName>
    </submittedName>
</protein>
<keyword evidence="10" id="KW-1185">Reference proteome</keyword>
<keyword evidence="6 7" id="KW-0472">Membrane</keyword>
<dbReference type="PANTHER" id="PTHR43744">
    <property type="entry name" value="ABC TRANSPORTER PERMEASE PROTEIN MG189-RELATED-RELATED"/>
    <property type="match status" value="1"/>
</dbReference>
<feature type="transmembrane region" description="Helical" evidence="7">
    <location>
        <begin position="239"/>
        <end position="259"/>
    </location>
</feature>
<evidence type="ECO:0000256" key="1">
    <source>
        <dbReference type="ARBA" id="ARBA00004651"/>
    </source>
</evidence>
<dbReference type="Gene3D" id="1.10.3720.10">
    <property type="entry name" value="MetI-like"/>
    <property type="match status" value="1"/>
</dbReference>
<dbReference type="SUPFAM" id="SSF161098">
    <property type="entry name" value="MetI-like"/>
    <property type="match status" value="1"/>
</dbReference>
<keyword evidence="4 7" id="KW-0812">Transmembrane</keyword>
<comment type="caution">
    <text evidence="9">The sequence shown here is derived from an EMBL/GenBank/DDBJ whole genome shotgun (WGS) entry which is preliminary data.</text>
</comment>
<evidence type="ECO:0000313" key="9">
    <source>
        <dbReference type="EMBL" id="GGK38839.1"/>
    </source>
</evidence>
<evidence type="ECO:0000256" key="3">
    <source>
        <dbReference type="ARBA" id="ARBA00022475"/>
    </source>
</evidence>
<evidence type="ECO:0000256" key="6">
    <source>
        <dbReference type="ARBA" id="ARBA00023136"/>
    </source>
</evidence>
<gene>
    <name evidence="9" type="primary">lacG</name>
    <name evidence="9" type="ORF">GCM10008955_35780</name>
</gene>
<feature type="transmembrane region" description="Helical" evidence="7">
    <location>
        <begin position="104"/>
        <end position="126"/>
    </location>
</feature>